<dbReference type="InterPro" id="IPR051063">
    <property type="entry name" value="PDI"/>
</dbReference>
<gene>
    <name evidence="7" type="ORF">CEUSTIGMA_g4792.t1</name>
</gene>
<organism evidence="7 8">
    <name type="scientific">Chlamydomonas eustigma</name>
    <dbReference type="NCBI Taxonomy" id="1157962"/>
    <lineage>
        <taxon>Eukaryota</taxon>
        <taxon>Viridiplantae</taxon>
        <taxon>Chlorophyta</taxon>
        <taxon>core chlorophytes</taxon>
        <taxon>Chlorophyceae</taxon>
        <taxon>CS clade</taxon>
        <taxon>Chlamydomonadales</taxon>
        <taxon>Chlamydomonadaceae</taxon>
        <taxon>Chlamydomonas</taxon>
    </lineage>
</organism>
<dbReference type="SUPFAM" id="SSF47933">
    <property type="entry name" value="ERP29 C domain-like"/>
    <property type="match status" value="1"/>
</dbReference>
<sequence length="204" mass="22266">MGVREPNITIARPWCGHCKSLVPEYKKLGELVSKDPKLSSRVVIAKCNADTHRSLGEKYGVQGFPTIKFLPRGKAPTKDNAEDYSGARNAEAFIEFLKKKVESDSSFARVDALSDIASKFAASTDKAALIKEAKVTVEGLSGDDKANGEVYIKLMEKTVEKGDDYLTKEKARLEKLLLTGSVHASKVEDMSRKTSVLGALLGEE</sequence>
<evidence type="ECO:0000259" key="6">
    <source>
        <dbReference type="PROSITE" id="PS51352"/>
    </source>
</evidence>
<dbReference type="CDD" id="cd00238">
    <property type="entry name" value="ERp29c"/>
    <property type="match status" value="1"/>
</dbReference>
<dbReference type="InterPro" id="IPR013766">
    <property type="entry name" value="Thioredoxin_domain"/>
</dbReference>
<dbReference type="OrthoDB" id="10264505at2759"/>
<evidence type="ECO:0000256" key="3">
    <source>
        <dbReference type="ARBA" id="ARBA00023157"/>
    </source>
</evidence>
<dbReference type="SUPFAM" id="SSF52833">
    <property type="entry name" value="Thioredoxin-like"/>
    <property type="match status" value="1"/>
</dbReference>
<dbReference type="InterPro" id="IPR036356">
    <property type="entry name" value="ERp29_C_sf"/>
</dbReference>
<dbReference type="GO" id="GO:0003756">
    <property type="term" value="F:protein disulfide isomerase activity"/>
    <property type="evidence" value="ECO:0007669"/>
    <property type="project" value="UniProtKB-EC"/>
</dbReference>
<dbReference type="PANTHER" id="PTHR45672:SF11">
    <property type="entry name" value="PROTEIN DISULFIDE-ISOMERASE C17H9.14C"/>
    <property type="match status" value="1"/>
</dbReference>
<dbReference type="Gene3D" id="3.40.30.10">
    <property type="entry name" value="Glutaredoxin"/>
    <property type="match status" value="1"/>
</dbReference>
<dbReference type="Pfam" id="PF00085">
    <property type="entry name" value="Thioredoxin"/>
    <property type="match status" value="1"/>
</dbReference>
<dbReference type="GO" id="GO:0005783">
    <property type="term" value="C:endoplasmic reticulum"/>
    <property type="evidence" value="ECO:0007669"/>
    <property type="project" value="InterPro"/>
</dbReference>
<proteinExistence type="predicted"/>
<accession>A0A250X2R8</accession>
<dbReference type="EMBL" id="BEGY01000024">
    <property type="protein sequence ID" value="GAX77346.1"/>
    <property type="molecule type" value="Genomic_DNA"/>
</dbReference>
<dbReference type="PANTHER" id="PTHR45672">
    <property type="entry name" value="PROTEIN DISULFIDE-ISOMERASE C17H9.14C-RELATED"/>
    <property type="match status" value="1"/>
</dbReference>
<dbReference type="PROSITE" id="PS51352">
    <property type="entry name" value="THIOREDOXIN_2"/>
    <property type="match status" value="1"/>
</dbReference>
<dbReference type="Gene3D" id="1.20.1150.12">
    <property type="entry name" value="Endoplasmic reticulum resident protein 29, C-terminal domain"/>
    <property type="match status" value="1"/>
</dbReference>
<name>A0A250X2R8_9CHLO</name>
<feature type="domain" description="Thioredoxin" evidence="6">
    <location>
        <begin position="1"/>
        <end position="102"/>
    </location>
</feature>
<evidence type="ECO:0000256" key="1">
    <source>
        <dbReference type="ARBA" id="ARBA00001182"/>
    </source>
</evidence>
<evidence type="ECO:0000256" key="5">
    <source>
        <dbReference type="ARBA" id="ARBA00023284"/>
    </source>
</evidence>
<dbReference type="InterPro" id="IPR036249">
    <property type="entry name" value="Thioredoxin-like_sf"/>
</dbReference>
<dbReference type="STRING" id="1157962.A0A250X2R8"/>
<reference evidence="7 8" key="1">
    <citation type="submission" date="2017-08" db="EMBL/GenBank/DDBJ databases">
        <title>Acidophilic green algal genome provides insights into adaptation to an acidic environment.</title>
        <authorList>
            <person name="Hirooka S."/>
            <person name="Hirose Y."/>
            <person name="Kanesaki Y."/>
            <person name="Higuchi S."/>
            <person name="Fujiwara T."/>
            <person name="Onuma R."/>
            <person name="Era A."/>
            <person name="Ohbayashi R."/>
            <person name="Uzuka A."/>
            <person name="Nozaki H."/>
            <person name="Yoshikawa H."/>
            <person name="Miyagishima S.Y."/>
        </authorList>
    </citation>
    <scope>NUCLEOTIDE SEQUENCE [LARGE SCALE GENOMIC DNA]</scope>
    <source>
        <strain evidence="7 8">NIES-2499</strain>
    </source>
</reference>
<evidence type="ECO:0000313" key="7">
    <source>
        <dbReference type="EMBL" id="GAX77346.1"/>
    </source>
</evidence>
<dbReference type="GO" id="GO:0006457">
    <property type="term" value="P:protein folding"/>
    <property type="evidence" value="ECO:0007669"/>
    <property type="project" value="TreeGrafter"/>
</dbReference>
<keyword evidence="3" id="KW-1015">Disulfide bond</keyword>
<dbReference type="Pfam" id="PF07749">
    <property type="entry name" value="ERp29"/>
    <property type="match status" value="1"/>
</dbReference>
<keyword evidence="5" id="KW-0676">Redox-active center</keyword>
<keyword evidence="4" id="KW-0413">Isomerase</keyword>
<dbReference type="InterPro" id="IPR011679">
    <property type="entry name" value="ERp29_C"/>
</dbReference>
<evidence type="ECO:0000256" key="4">
    <source>
        <dbReference type="ARBA" id="ARBA00023235"/>
    </source>
</evidence>
<protein>
    <recommendedName>
        <fullName evidence="2">protein disulfide-isomerase</fullName>
        <ecNumber evidence="2">5.3.4.1</ecNumber>
    </recommendedName>
</protein>
<evidence type="ECO:0000313" key="8">
    <source>
        <dbReference type="Proteomes" id="UP000232323"/>
    </source>
</evidence>
<dbReference type="AlphaFoldDB" id="A0A250X2R8"/>
<comment type="catalytic activity">
    <reaction evidence="1">
        <text>Catalyzes the rearrangement of -S-S- bonds in proteins.</text>
        <dbReference type="EC" id="5.3.4.1"/>
    </reaction>
</comment>
<keyword evidence="8" id="KW-1185">Reference proteome</keyword>
<dbReference type="Proteomes" id="UP000232323">
    <property type="component" value="Unassembled WGS sequence"/>
</dbReference>
<dbReference type="EC" id="5.3.4.1" evidence="2"/>
<evidence type="ECO:0000256" key="2">
    <source>
        <dbReference type="ARBA" id="ARBA00012723"/>
    </source>
</evidence>
<comment type="caution">
    <text evidence="7">The sequence shown here is derived from an EMBL/GenBank/DDBJ whole genome shotgun (WGS) entry which is preliminary data.</text>
</comment>